<protein>
    <submittedName>
        <fullName evidence="1">YrzI family small protein</fullName>
    </submittedName>
</protein>
<evidence type="ECO:0000313" key="2">
    <source>
        <dbReference type="Proteomes" id="UP000623967"/>
    </source>
</evidence>
<keyword evidence="2" id="KW-1185">Reference proteome</keyword>
<dbReference type="EMBL" id="JAESWB010000168">
    <property type="protein sequence ID" value="MBL4953027.1"/>
    <property type="molecule type" value="Genomic_DNA"/>
</dbReference>
<dbReference type="InterPro" id="IPR012655">
    <property type="entry name" value="YrzI"/>
</dbReference>
<comment type="caution">
    <text evidence="1">The sequence shown here is derived from an EMBL/GenBank/DDBJ whole genome shotgun (WGS) entry which is preliminary data.</text>
</comment>
<dbReference type="Proteomes" id="UP000623967">
    <property type="component" value="Unassembled WGS sequence"/>
</dbReference>
<name>A0ABS1TP16_9BACI</name>
<accession>A0ABS1TP16</accession>
<evidence type="ECO:0000313" key="1">
    <source>
        <dbReference type="EMBL" id="MBL4953027.1"/>
    </source>
</evidence>
<sequence>MTINIAFLTITFKKRKRTMEEMLHQETIEQLYEQHKNRQFSLYRIM</sequence>
<dbReference type="RefSeq" id="WP_202654243.1">
    <property type="nucleotide sequence ID" value="NZ_JAESWB010000168.1"/>
</dbReference>
<gene>
    <name evidence="1" type="ORF">JK635_12465</name>
</gene>
<reference evidence="1 2" key="1">
    <citation type="submission" date="2021-01" db="EMBL/GenBank/DDBJ databases">
        <title>Genome public.</title>
        <authorList>
            <person name="Liu C."/>
            <person name="Sun Q."/>
        </authorList>
    </citation>
    <scope>NUCLEOTIDE SEQUENCE [LARGE SCALE GENOMIC DNA]</scope>
    <source>
        <strain evidence="1 2">YIM B02564</strain>
    </source>
</reference>
<organism evidence="1 2">
    <name type="scientific">Neobacillus paridis</name>
    <dbReference type="NCBI Taxonomy" id="2803862"/>
    <lineage>
        <taxon>Bacteria</taxon>
        <taxon>Bacillati</taxon>
        <taxon>Bacillota</taxon>
        <taxon>Bacilli</taxon>
        <taxon>Bacillales</taxon>
        <taxon>Bacillaceae</taxon>
        <taxon>Neobacillus</taxon>
    </lineage>
</organism>
<dbReference type="Pfam" id="PF09501">
    <property type="entry name" value="Bac_small_YrzI"/>
    <property type="match status" value="1"/>
</dbReference>
<proteinExistence type="predicted"/>